<dbReference type="InterPro" id="IPR036388">
    <property type="entry name" value="WH-like_DNA-bd_sf"/>
</dbReference>
<dbReference type="SUPFAM" id="SSF46785">
    <property type="entry name" value="Winged helix' DNA-binding domain"/>
    <property type="match status" value="1"/>
</dbReference>
<dbReference type="GO" id="GO:0003677">
    <property type="term" value="F:DNA binding"/>
    <property type="evidence" value="ECO:0007669"/>
    <property type="project" value="UniProtKB-KW"/>
</dbReference>
<keyword evidence="4" id="KW-1185">Reference proteome</keyword>
<dbReference type="Gene3D" id="1.10.10.10">
    <property type="entry name" value="Winged helix-like DNA-binding domain superfamily/Winged helix DNA-binding domain"/>
    <property type="match status" value="1"/>
</dbReference>
<feature type="domain" description="WYL" evidence="2">
    <location>
        <begin position="138"/>
        <end position="203"/>
    </location>
</feature>
<dbReference type="PROSITE" id="PS52050">
    <property type="entry name" value="WYL"/>
    <property type="match status" value="1"/>
</dbReference>
<dbReference type="InterPro" id="IPR026881">
    <property type="entry name" value="WYL_dom"/>
</dbReference>
<dbReference type="Pfam" id="PF13280">
    <property type="entry name" value="WYL"/>
    <property type="match status" value="1"/>
</dbReference>
<protein>
    <submittedName>
        <fullName evidence="3">Putative DNA-binding transcriptional regulator YafY</fullName>
    </submittedName>
</protein>
<keyword evidence="3" id="KW-0238">DNA-binding</keyword>
<name>A0A839EJP7_9HYPH</name>
<dbReference type="InterPro" id="IPR013196">
    <property type="entry name" value="HTH_11"/>
</dbReference>
<organism evidence="3 4">
    <name type="scientific">Phyllobacterium myrsinacearum</name>
    <dbReference type="NCBI Taxonomy" id="28101"/>
    <lineage>
        <taxon>Bacteria</taxon>
        <taxon>Pseudomonadati</taxon>
        <taxon>Pseudomonadota</taxon>
        <taxon>Alphaproteobacteria</taxon>
        <taxon>Hyphomicrobiales</taxon>
        <taxon>Phyllobacteriaceae</taxon>
        <taxon>Phyllobacterium</taxon>
    </lineage>
</organism>
<dbReference type="InterPro" id="IPR036390">
    <property type="entry name" value="WH_DNA-bd_sf"/>
</dbReference>
<evidence type="ECO:0000259" key="1">
    <source>
        <dbReference type="Pfam" id="PF08279"/>
    </source>
</evidence>
<sequence>MSRSQRLLDLIQTMRRYRRPVSGRVLAEETGISIRTLYRDIATLQAQGADIEGEPGLGYVLRPGFMLPPLMFTEEEIEALVLGSRWVSKQPDNRLSTAARDALNKIAAVLPDDLRDNVDASTLLVGPRENHTTEGVDLASVRKAIRSERKLDITYRDLNGSESSRLIWPFALGFFDKVRVIIAWCELRQDFRHFRTDRLSRLAVTDIRYPKRRQILLKEWRDKQGIAQPD</sequence>
<gene>
    <name evidence="3" type="ORF">FHW16_000409</name>
</gene>
<dbReference type="Proteomes" id="UP000549052">
    <property type="component" value="Unassembled WGS sequence"/>
</dbReference>
<dbReference type="EMBL" id="JACGXN010000001">
    <property type="protein sequence ID" value="MBA8876727.1"/>
    <property type="molecule type" value="Genomic_DNA"/>
</dbReference>
<evidence type="ECO:0000259" key="2">
    <source>
        <dbReference type="Pfam" id="PF13280"/>
    </source>
</evidence>
<dbReference type="AlphaFoldDB" id="A0A839EJP7"/>
<comment type="caution">
    <text evidence="3">The sequence shown here is derived from an EMBL/GenBank/DDBJ whole genome shotgun (WGS) entry which is preliminary data.</text>
</comment>
<dbReference type="InterPro" id="IPR051534">
    <property type="entry name" value="CBASS_pafABC_assoc_protein"/>
</dbReference>
<accession>A0A839EJP7</accession>
<evidence type="ECO:0000313" key="4">
    <source>
        <dbReference type="Proteomes" id="UP000549052"/>
    </source>
</evidence>
<evidence type="ECO:0000313" key="3">
    <source>
        <dbReference type="EMBL" id="MBA8876727.1"/>
    </source>
</evidence>
<proteinExistence type="predicted"/>
<dbReference type="PANTHER" id="PTHR34580">
    <property type="match status" value="1"/>
</dbReference>
<feature type="domain" description="Helix-turn-helix type 11" evidence="1">
    <location>
        <begin position="6"/>
        <end position="59"/>
    </location>
</feature>
<dbReference type="Pfam" id="PF08279">
    <property type="entry name" value="HTH_11"/>
    <property type="match status" value="1"/>
</dbReference>
<reference evidence="3 4" key="1">
    <citation type="submission" date="2020-07" db="EMBL/GenBank/DDBJ databases">
        <title>Genomic Encyclopedia of Type Strains, Phase IV (KMG-V): Genome sequencing to study the core and pangenomes of soil and plant-associated prokaryotes.</title>
        <authorList>
            <person name="Whitman W."/>
        </authorList>
    </citation>
    <scope>NUCLEOTIDE SEQUENCE [LARGE SCALE GENOMIC DNA]</scope>
    <source>
        <strain evidence="3 4">AN3</strain>
    </source>
</reference>
<dbReference type="RefSeq" id="WP_182547492.1">
    <property type="nucleotide sequence ID" value="NZ_JACGXN010000001.1"/>
</dbReference>
<dbReference type="PANTHER" id="PTHR34580:SF3">
    <property type="entry name" value="PROTEIN PAFB"/>
    <property type="match status" value="1"/>
</dbReference>